<dbReference type="GO" id="GO:0030153">
    <property type="term" value="P:bacteriocin immunity"/>
    <property type="evidence" value="ECO:0007669"/>
    <property type="project" value="InterPro"/>
</dbReference>
<dbReference type="PRINTS" id="PR01296">
    <property type="entry name" value="CLOACNIMMNTY"/>
</dbReference>
<dbReference type="Gene3D" id="3.10.50.20">
    <property type="entry name" value="Cloacin immunity protein"/>
    <property type="match status" value="1"/>
</dbReference>
<evidence type="ECO:0000313" key="2">
    <source>
        <dbReference type="Proteomes" id="UP000537188"/>
    </source>
</evidence>
<dbReference type="InterPro" id="IPR003063">
    <property type="entry name" value="Cloacn_immnty_fam"/>
</dbReference>
<dbReference type="SUPFAM" id="SSF54552">
    <property type="entry name" value="Colicin E3 immunity protein"/>
    <property type="match status" value="1"/>
</dbReference>
<protein>
    <submittedName>
        <fullName evidence="1">Colicin transporter</fullName>
    </submittedName>
</protein>
<dbReference type="RefSeq" id="WP_177047077.1">
    <property type="nucleotide sequence ID" value="NZ_JACARE010000038.1"/>
</dbReference>
<comment type="caution">
    <text evidence="1">The sequence shown here is derived from an EMBL/GenBank/DDBJ whole genome shotgun (WGS) entry which is preliminary data.</text>
</comment>
<organism evidence="1 2">
    <name type="scientific">Pseudomonas yamanorum</name>
    <dbReference type="NCBI Taxonomy" id="515393"/>
    <lineage>
        <taxon>Bacteria</taxon>
        <taxon>Pseudomonadati</taxon>
        <taxon>Pseudomonadota</taxon>
        <taxon>Gammaproteobacteria</taxon>
        <taxon>Pseudomonadales</taxon>
        <taxon>Pseudomonadaceae</taxon>
        <taxon>Pseudomonas</taxon>
    </lineage>
</organism>
<proteinExistence type="predicted"/>
<dbReference type="EMBL" id="JACARF010000021">
    <property type="protein sequence ID" value="NWE77500.1"/>
    <property type="molecule type" value="Genomic_DNA"/>
</dbReference>
<dbReference type="GO" id="GO:0015643">
    <property type="term" value="F:toxic substance binding"/>
    <property type="evidence" value="ECO:0007669"/>
    <property type="project" value="InterPro"/>
</dbReference>
<evidence type="ECO:0000313" key="1">
    <source>
        <dbReference type="EMBL" id="NWE77500.1"/>
    </source>
</evidence>
<sequence>MGLKLRLEWFDKSTELGIGTERSADLGEDYAVVDSLGLSVEDDINNGMFQLREEWLLTIQPLFSHKIISSESDYFLALDYRKSW</sequence>
<dbReference type="InterPro" id="IPR036528">
    <property type="entry name" value="Cloacn_immnty_sf"/>
</dbReference>
<accession>A0A7Y8K7E0</accession>
<gene>
    <name evidence="1" type="ORF">HX828_18195</name>
</gene>
<dbReference type="Proteomes" id="UP000537188">
    <property type="component" value="Unassembled WGS sequence"/>
</dbReference>
<dbReference type="AlphaFoldDB" id="A0A7Y8K7E0"/>
<name>A0A7Y8K7E0_9PSED</name>
<dbReference type="Pfam" id="PF03513">
    <property type="entry name" value="Cloacin_immun"/>
    <property type="match status" value="1"/>
</dbReference>
<reference evidence="1 2" key="1">
    <citation type="submission" date="2020-04" db="EMBL/GenBank/DDBJ databases">
        <title>Molecular characterization of pseudomonads from Agaricus bisporus reveal novel blotch 2 pathogens in Western Europe.</title>
        <authorList>
            <person name="Taparia T."/>
            <person name="Krijger M."/>
            <person name="Haynes E."/>
            <person name="Elpinstone J.G."/>
            <person name="Noble R."/>
            <person name="Van Der Wolf J."/>
        </authorList>
    </citation>
    <scope>NUCLEOTIDE SEQUENCE [LARGE SCALE GENOMIC DNA]</scope>
    <source>
        <strain evidence="1 2">IPO3781</strain>
    </source>
</reference>